<keyword evidence="3" id="KW-0812">Transmembrane</keyword>
<evidence type="ECO:0000256" key="3">
    <source>
        <dbReference type="SAM" id="Phobius"/>
    </source>
</evidence>
<proteinExistence type="predicted"/>
<gene>
    <name evidence="5" type="ORF">NCTC11088_02174</name>
</gene>
<feature type="transmembrane region" description="Helical" evidence="3">
    <location>
        <begin position="259"/>
        <end position="285"/>
    </location>
</feature>
<reference evidence="5 6" key="1">
    <citation type="submission" date="2018-06" db="EMBL/GenBank/DDBJ databases">
        <authorList>
            <consortium name="Pathogen Informatics"/>
            <person name="Doyle S."/>
        </authorList>
    </citation>
    <scope>NUCLEOTIDE SEQUENCE [LARGE SCALE GENOMIC DNA]</scope>
    <source>
        <strain evidence="5 6">NCTC11088</strain>
    </source>
</reference>
<keyword evidence="2" id="KW-0732">Signal</keyword>
<dbReference type="GO" id="GO:0030313">
    <property type="term" value="C:cell envelope"/>
    <property type="evidence" value="ECO:0007669"/>
    <property type="project" value="UniProtKB-SubCell"/>
</dbReference>
<evidence type="ECO:0000313" key="6">
    <source>
        <dbReference type="Proteomes" id="UP000254777"/>
    </source>
</evidence>
<dbReference type="Pfam" id="PF11545">
    <property type="entry name" value="HemeBinding_Shp"/>
    <property type="match status" value="1"/>
</dbReference>
<dbReference type="RefSeq" id="WP_004822202.1">
    <property type="nucleotide sequence ID" value="NZ_UGTH01000001.1"/>
</dbReference>
<dbReference type="PROSITE" id="PS50978">
    <property type="entry name" value="NEAT"/>
    <property type="match status" value="1"/>
</dbReference>
<dbReference type="Proteomes" id="UP000254777">
    <property type="component" value="Unassembled WGS sequence"/>
</dbReference>
<organism evidence="5 6">
    <name type="scientific">Peptoniphilus indolicus</name>
    <dbReference type="NCBI Taxonomy" id="33030"/>
    <lineage>
        <taxon>Bacteria</taxon>
        <taxon>Bacillati</taxon>
        <taxon>Bacillota</taxon>
        <taxon>Tissierellia</taxon>
        <taxon>Tissierellales</taxon>
        <taxon>Peptoniphilaceae</taxon>
        <taxon>Peptoniphilus</taxon>
    </lineage>
</organism>
<dbReference type="AlphaFoldDB" id="A0A379DEE9"/>
<dbReference type="InterPro" id="IPR006635">
    <property type="entry name" value="NEAT_dom"/>
</dbReference>
<keyword evidence="3" id="KW-0472">Membrane</keyword>
<evidence type="ECO:0000313" key="5">
    <source>
        <dbReference type="EMBL" id="SUB76356.1"/>
    </source>
</evidence>
<evidence type="ECO:0000256" key="1">
    <source>
        <dbReference type="ARBA" id="ARBA00004196"/>
    </source>
</evidence>
<protein>
    <submittedName>
        <fullName evidence="5">Cell surface heme-binding protein Shp</fullName>
    </submittedName>
</protein>
<feature type="domain" description="NEAT" evidence="4">
    <location>
        <begin position="31"/>
        <end position="161"/>
    </location>
</feature>
<name>A0A379DEE9_9FIRM</name>
<evidence type="ECO:0000256" key="2">
    <source>
        <dbReference type="ARBA" id="ARBA00022729"/>
    </source>
</evidence>
<dbReference type="Gene3D" id="2.60.40.1850">
    <property type="match status" value="1"/>
</dbReference>
<dbReference type="EMBL" id="UGTH01000001">
    <property type="protein sequence ID" value="SUB76356.1"/>
    <property type="molecule type" value="Genomic_DNA"/>
</dbReference>
<accession>A0A379DEE9</accession>
<dbReference type="InterPro" id="IPR037250">
    <property type="entry name" value="NEAT_dom_sf"/>
</dbReference>
<sequence length="301" mass="34083">MKKIFICLLFVFLVTFNSKIFAYGSEVGRATPYYSHPITGIIEDAGNNPEIGQGMTENVLHKQAFLEEVDGVYYLTVRFNLASNIKNETFAVQVKGDSDFYSAIAEVVQTNGDTRDYRFEIPSKNVIIRSSFFVEPMGRDIIFYFDVDNFVEGNTDFIAMDENNLLEEESLNNEIHGESEIENLKVESTGNFERTSNSIGEKIETKSVNSNLSSEELGYSHGLLMKDSPELKKLLGEEDDLREKKDLDKRPLGFITKAFIGMILGVISLITVFLACAALASMLYLKRLKLENYRMVEEDED</sequence>
<evidence type="ECO:0000259" key="4">
    <source>
        <dbReference type="PROSITE" id="PS50978"/>
    </source>
</evidence>
<keyword evidence="3" id="KW-1133">Transmembrane helix</keyword>
<dbReference type="GO" id="GO:0020037">
    <property type="term" value="F:heme binding"/>
    <property type="evidence" value="ECO:0007669"/>
    <property type="project" value="InterPro"/>
</dbReference>
<comment type="subcellular location">
    <subcellularLocation>
        <location evidence="1">Cell envelope</location>
    </subcellularLocation>
</comment>
<dbReference type="SUPFAM" id="SSF158911">
    <property type="entry name" value="NEAT domain-like"/>
    <property type="match status" value="1"/>
</dbReference>
<dbReference type="InterPro" id="IPR020985">
    <property type="entry name" value="Cell_surface_Shp_haem-bd"/>
</dbReference>